<feature type="region of interest" description="Disordered" evidence="1">
    <location>
        <begin position="43"/>
        <end position="63"/>
    </location>
</feature>
<proteinExistence type="predicted"/>
<dbReference type="AlphaFoldDB" id="A0A3M2L9B1"/>
<dbReference type="Proteomes" id="UP000279275">
    <property type="component" value="Unassembled WGS sequence"/>
</dbReference>
<accession>A0A3M2L9B1</accession>
<comment type="caution">
    <text evidence="2">The sequence shown here is derived from an EMBL/GenBank/DDBJ whole genome shotgun (WGS) entry which is preliminary data.</text>
</comment>
<organism evidence="2 3">
    <name type="scientific">Nocardia stercoris</name>
    <dbReference type="NCBI Taxonomy" id="2483361"/>
    <lineage>
        <taxon>Bacteria</taxon>
        <taxon>Bacillati</taxon>
        <taxon>Actinomycetota</taxon>
        <taxon>Actinomycetes</taxon>
        <taxon>Mycobacteriales</taxon>
        <taxon>Nocardiaceae</taxon>
        <taxon>Nocardia</taxon>
    </lineage>
</organism>
<evidence type="ECO:0000313" key="2">
    <source>
        <dbReference type="EMBL" id="RMI34014.1"/>
    </source>
</evidence>
<protein>
    <submittedName>
        <fullName evidence="2">Uncharacterized protein</fullName>
    </submittedName>
</protein>
<feature type="compositionally biased region" description="Low complexity" evidence="1">
    <location>
        <begin position="46"/>
        <end position="63"/>
    </location>
</feature>
<dbReference type="EMBL" id="RFFH01000002">
    <property type="protein sequence ID" value="RMI34014.1"/>
    <property type="molecule type" value="Genomic_DNA"/>
</dbReference>
<sequence length="91" mass="8958">MCALPIALSTFDAAAAASPVQPGVTTGGDQSDQNLAVAVQPVDNMPAAPDEQAPEADLAPAPAAPWWEAGSALPGIPDLANGFPALALRGA</sequence>
<evidence type="ECO:0000256" key="1">
    <source>
        <dbReference type="SAM" id="MobiDB-lite"/>
    </source>
</evidence>
<reference evidence="2 3" key="1">
    <citation type="submission" date="2018-10" db="EMBL/GenBank/DDBJ databases">
        <title>Isolation from cow dung.</title>
        <authorList>
            <person name="Ling L."/>
        </authorList>
    </citation>
    <scope>NUCLEOTIDE SEQUENCE [LARGE SCALE GENOMIC DNA]</scope>
    <source>
        <strain evidence="2 3">NEAU-LL90</strain>
    </source>
</reference>
<gene>
    <name evidence="2" type="ORF">EBN03_06095</name>
</gene>
<name>A0A3M2L9B1_9NOCA</name>
<evidence type="ECO:0000313" key="3">
    <source>
        <dbReference type="Proteomes" id="UP000279275"/>
    </source>
</evidence>
<keyword evidence="3" id="KW-1185">Reference proteome</keyword>